<gene>
    <name evidence="3" type="ORF">WJX72_011712</name>
</gene>
<dbReference type="PANTHER" id="PTHR17630">
    <property type="entry name" value="DIENELACTONE HYDROLASE"/>
    <property type="match status" value="1"/>
</dbReference>
<protein>
    <recommendedName>
        <fullName evidence="2">Dienelactone hydrolase domain-containing protein</fullName>
    </recommendedName>
</protein>
<dbReference type="Pfam" id="PF01738">
    <property type="entry name" value="DLH"/>
    <property type="match status" value="1"/>
</dbReference>
<sequence length="276" mass="30430">MADHRQCCDKGYDWAGTPVGTVRKLGGLDTYISQPAKQTDKAILVIGDVWGWELKNARLTADKYAAAGFLAVVPDLLRGKPYAPPSEFGKFDMDSFGPWVAQHPAPRVNKDIDQVLAGLTNEYGIKTVSAIGFCWGGQFAAHLAAQEKINAAVIPHGSFITDELVESIKKPVLFLCPEKDFVMSAEQRGKIKQILAKKSFDHDVVTYEDMEHGFSLRGNDKDEKVAKAAADAFDRGLKFFKTHMRAKKKQVPAVGLLVWAATAALVVTRIVQERRK</sequence>
<dbReference type="PANTHER" id="PTHR17630:SF44">
    <property type="entry name" value="PROTEIN AIM2"/>
    <property type="match status" value="1"/>
</dbReference>
<feature type="transmembrane region" description="Helical" evidence="1">
    <location>
        <begin position="251"/>
        <end position="271"/>
    </location>
</feature>
<reference evidence="3 4" key="1">
    <citation type="journal article" date="2024" name="Nat. Commun.">
        <title>Phylogenomics reveals the evolutionary origins of lichenization in chlorophyte algae.</title>
        <authorList>
            <person name="Puginier C."/>
            <person name="Libourel C."/>
            <person name="Otte J."/>
            <person name="Skaloud P."/>
            <person name="Haon M."/>
            <person name="Grisel S."/>
            <person name="Petersen M."/>
            <person name="Berrin J.G."/>
            <person name="Delaux P.M."/>
            <person name="Dal Grande F."/>
            <person name="Keller J."/>
        </authorList>
    </citation>
    <scope>NUCLEOTIDE SEQUENCE [LARGE SCALE GENOMIC DNA]</scope>
    <source>
        <strain evidence="3 4">SAG 2043</strain>
    </source>
</reference>
<evidence type="ECO:0000259" key="2">
    <source>
        <dbReference type="Pfam" id="PF01738"/>
    </source>
</evidence>
<dbReference type="InterPro" id="IPR029058">
    <property type="entry name" value="AB_hydrolase_fold"/>
</dbReference>
<proteinExistence type="predicted"/>
<name>A0AAW1PI67_9CHLO</name>
<keyword evidence="1" id="KW-0472">Membrane</keyword>
<dbReference type="EMBL" id="JALJOR010000011">
    <property type="protein sequence ID" value="KAK9809229.1"/>
    <property type="molecule type" value="Genomic_DNA"/>
</dbReference>
<dbReference type="SUPFAM" id="SSF53474">
    <property type="entry name" value="alpha/beta-Hydrolases"/>
    <property type="match status" value="1"/>
</dbReference>
<dbReference type="GO" id="GO:0016787">
    <property type="term" value="F:hydrolase activity"/>
    <property type="evidence" value="ECO:0007669"/>
    <property type="project" value="InterPro"/>
</dbReference>
<dbReference type="Gene3D" id="3.40.50.1820">
    <property type="entry name" value="alpha/beta hydrolase"/>
    <property type="match status" value="1"/>
</dbReference>
<accession>A0AAW1PI67</accession>
<keyword evidence="1" id="KW-1133">Transmembrane helix</keyword>
<keyword evidence="4" id="KW-1185">Reference proteome</keyword>
<evidence type="ECO:0000313" key="4">
    <source>
        <dbReference type="Proteomes" id="UP001489004"/>
    </source>
</evidence>
<dbReference type="Proteomes" id="UP001489004">
    <property type="component" value="Unassembled WGS sequence"/>
</dbReference>
<feature type="domain" description="Dienelactone hydrolase" evidence="2">
    <location>
        <begin position="28"/>
        <end position="243"/>
    </location>
</feature>
<evidence type="ECO:0000256" key="1">
    <source>
        <dbReference type="SAM" id="Phobius"/>
    </source>
</evidence>
<dbReference type="InterPro" id="IPR002925">
    <property type="entry name" value="Dienelactn_hydro"/>
</dbReference>
<keyword evidence="1" id="KW-0812">Transmembrane</keyword>
<evidence type="ECO:0000313" key="3">
    <source>
        <dbReference type="EMBL" id="KAK9809229.1"/>
    </source>
</evidence>
<organism evidence="3 4">
    <name type="scientific">[Myrmecia] bisecta</name>
    <dbReference type="NCBI Taxonomy" id="41462"/>
    <lineage>
        <taxon>Eukaryota</taxon>
        <taxon>Viridiplantae</taxon>
        <taxon>Chlorophyta</taxon>
        <taxon>core chlorophytes</taxon>
        <taxon>Trebouxiophyceae</taxon>
        <taxon>Trebouxiales</taxon>
        <taxon>Trebouxiaceae</taxon>
        <taxon>Myrmecia</taxon>
    </lineage>
</organism>
<dbReference type="AlphaFoldDB" id="A0AAW1PI67"/>
<comment type="caution">
    <text evidence="3">The sequence shown here is derived from an EMBL/GenBank/DDBJ whole genome shotgun (WGS) entry which is preliminary data.</text>
</comment>